<evidence type="ECO:0000313" key="3">
    <source>
        <dbReference type="EMBL" id="CAH0369338.1"/>
    </source>
</evidence>
<keyword evidence="1" id="KW-0732">Signal</keyword>
<comment type="caution">
    <text evidence="3">The sequence shown here is derived from an EMBL/GenBank/DDBJ whole genome shotgun (WGS) entry which is preliminary data.</text>
</comment>
<dbReference type="PANTHER" id="PTHR33970">
    <property type="entry name" value="VIOLAXANTHIN DE-EPOXIDASE, CHLOROPLASTIC-RELATED"/>
    <property type="match status" value="1"/>
</dbReference>
<accession>A0A8J2SB30</accession>
<dbReference type="EMBL" id="CAKKNE010000002">
    <property type="protein sequence ID" value="CAH0369338.1"/>
    <property type="molecule type" value="Genomic_DNA"/>
</dbReference>
<dbReference type="PANTHER" id="PTHR33970:SF2">
    <property type="entry name" value="OS01G0716400 PROTEIN"/>
    <property type="match status" value="1"/>
</dbReference>
<sequence>MTARALVLLLGCQLSTALLAPTRRVRTPAALRAVSDDATVLFLHGDGVSKVYGASSPRPNPAHATVASQLARRVGHFDAKVSGTTDAAAGDVVIGLGVTDVSKTKATLARLQPSCFVADDECSSDVKALAFCAGWTPGAASILDKLQKALPFTTKASRARLLAQSELLLARGSSEDALFAALFLVHALVRPCAVVASDINPSWEKGVVRNLQEFKTMTDCCGPQIAAALSDPKTKSAIDALNAVDLRDQVGSYRVIVSNETPQLEEFSLCILQQNNCFQSDAPILTEPKVPVLSQWRGRPVDLEAARQIFIGHLEDPASASSKQPWSWKIVVGANPAYDAFPMQHQIFYPTKSGDGLWYDPVFCVETLQGELVWTGAEIAQPHAIAATGSTQVWTKRHYRCVPRGGVPGLWTLTTLDNGIVSEEHWTTVDAADDLSWAVFHYSGAARKAGQSYQGALLCSEDGLWPAGDAERIEAALAACGLELWEMYGHGPDATQMWSDKYTRWKDNHPPPLERIGDMTITAWRKREREAAVSR</sequence>
<evidence type="ECO:0000256" key="1">
    <source>
        <dbReference type="SAM" id="SignalP"/>
    </source>
</evidence>
<evidence type="ECO:0000259" key="2">
    <source>
        <dbReference type="Pfam" id="PF07137"/>
    </source>
</evidence>
<dbReference type="InterPro" id="IPR044682">
    <property type="entry name" value="VDE"/>
</dbReference>
<dbReference type="Gene3D" id="2.40.128.20">
    <property type="match status" value="1"/>
</dbReference>
<dbReference type="GO" id="GO:0010028">
    <property type="term" value="P:xanthophyll cycle"/>
    <property type="evidence" value="ECO:0007669"/>
    <property type="project" value="InterPro"/>
</dbReference>
<reference evidence="3" key="1">
    <citation type="submission" date="2021-11" db="EMBL/GenBank/DDBJ databases">
        <authorList>
            <consortium name="Genoscope - CEA"/>
            <person name="William W."/>
        </authorList>
    </citation>
    <scope>NUCLEOTIDE SEQUENCE</scope>
</reference>
<keyword evidence="4" id="KW-1185">Reference proteome</keyword>
<dbReference type="InterPro" id="IPR010788">
    <property type="entry name" value="VDE_dom"/>
</dbReference>
<dbReference type="Pfam" id="PF07137">
    <property type="entry name" value="VDE"/>
    <property type="match status" value="1"/>
</dbReference>
<dbReference type="OrthoDB" id="420426at2759"/>
<feature type="chain" id="PRO_5035153244" description="VDE lipocalin domain-containing protein" evidence="1">
    <location>
        <begin position="18"/>
        <end position="535"/>
    </location>
</feature>
<organism evidence="3 4">
    <name type="scientific">Pelagomonas calceolata</name>
    <dbReference type="NCBI Taxonomy" id="35677"/>
    <lineage>
        <taxon>Eukaryota</taxon>
        <taxon>Sar</taxon>
        <taxon>Stramenopiles</taxon>
        <taxon>Ochrophyta</taxon>
        <taxon>Pelagophyceae</taxon>
        <taxon>Pelagomonadales</taxon>
        <taxon>Pelagomonadaceae</taxon>
        <taxon>Pelagomonas</taxon>
    </lineage>
</organism>
<proteinExistence type="predicted"/>
<feature type="signal peptide" evidence="1">
    <location>
        <begin position="1"/>
        <end position="17"/>
    </location>
</feature>
<dbReference type="Proteomes" id="UP000789595">
    <property type="component" value="Unassembled WGS sequence"/>
</dbReference>
<evidence type="ECO:0000313" key="4">
    <source>
        <dbReference type="Proteomes" id="UP000789595"/>
    </source>
</evidence>
<gene>
    <name evidence="3" type="ORF">PECAL_2P24580</name>
</gene>
<name>A0A8J2SB30_9STRA</name>
<protein>
    <recommendedName>
        <fullName evidence="2">VDE lipocalin domain-containing protein</fullName>
    </recommendedName>
</protein>
<dbReference type="InterPro" id="IPR012674">
    <property type="entry name" value="Calycin"/>
</dbReference>
<dbReference type="GO" id="GO:0046422">
    <property type="term" value="F:violaxanthin de-epoxidase activity"/>
    <property type="evidence" value="ECO:0007669"/>
    <property type="project" value="InterPro"/>
</dbReference>
<dbReference type="AlphaFoldDB" id="A0A8J2SB30"/>
<feature type="domain" description="VDE lipocalin" evidence="2">
    <location>
        <begin position="216"/>
        <end position="487"/>
    </location>
</feature>